<comment type="caution">
    <text evidence="7">The sequence shown here is derived from an EMBL/GenBank/DDBJ whole genome shotgun (WGS) entry which is preliminary data.</text>
</comment>
<dbReference type="PANTHER" id="PTHR10188:SF43">
    <property type="entry name" value="ASPARAGINASE (EUROFUNG)"/>
    <property type="match status" value="1"/>
</dbReference>
<comment type="similarity">
    <text evidence="1">Belongs to the Ntn-hydrolase family.</text>
</comment>
<evidence type="ECO:0000256" key="5">
    <source>
        <dbReference type="SAM" id="MobiDB-lite"/>
    </source>
</evidence>
<dbReference type="GO" id="GO:0016787">
    <property type="term" value="F:hydrolase activity"/>
    <property type="evidence" value="ECO:0007669"/>
    <property type="project" value="InterPro"/>
</dbReference>
<dbReference type="InterPro" id="IPR048538">
    <property type="entry name" value="Rrn7_cyclin_C"/>
</dbReference>
<dbReference type="Pfam" id="PF01112">
    <property type="entry name" value="Asparaginase_2"/>
    <property type="match status" value="1"/>
</dbReference>
<dbReference type="PROSITE" id="PS50866">
    <property type="entry name" value="GOLD"/>
    <property type="match status" value="1"/>
</dbReference>
<keyword evidence="4" id="KW-0175">Coiled coil</keyword>
<dbReference type="STRING" id="300112.A0A4S2L4K0"/>
<protein>
    <submittedName>
        <fullName evidence="7">L-asparaginase</fullName>
    </submittedName>
</protein>
<reference evidence="7 8" key="1">
    <citation type="journal article" date="2019" name="Philos. Trans. R. Soc. Lond., B, Biol. Sci.">
        <title>Ant behaviour and brain gene expression of defending hosts depend on the ecological success of the intruding social parasite.</title>
        <authorList>
            <person name="Kaur R."/>
            <person name="Stoldt M."/>
            <person name="Jongepier E."/>
            <person name="Feldmeyer B."/>
            <person name="Menzel F."/>
            <person name="Bornberg-Bauer E."/>
            <person name="Foitzik S."/>
        </authorList>
    </citation>
    <scope>NUCLEOTIDE SEQUENCE [LARGE SCALE GENOMIC DNA]</scope>
    <source>
        <tissue evidence="7">Whole body</tissue>
    </source>
</reference>
<dbReference type="Gene3D" id="3.60.20.30">
    <property type="entry name" value="(Glycosyl)asparaginase"/>
    <property type="match status" value="1"/>
</dbReference>
<dbReference type="InterPro" id="IPR009038">
    <property type="entry name" value="GOLD_dom"/>
</dbReference>
<evidence type="ECO:0000313" key="7">
    <source>
        <dbReference type="EMBL" id="TGZ57186.1"/>
    </source>
</evidence>
<dbReference type="SUPFAM" id="SSF56235">
    <property type="entry name" value="N-terminal nucleophile aminohydrolases (Ntn hydrolases)"/>
    <property type="match status" value="1"/>
</dbReference>
<evidence type="ECO:0000256" key="2">
    <source>
        <dbReference type="PIRSR" id="PIRSR600246-1"/>
    </source>
</evidence>
<dbReference type="GO" id="GO:0005737">
    <property type="term" value="C:cytoplasm"/>
    <property type="evidence" value="ECO:0007669"/>
    <property type="project" value="TreeGrafter"/>
</dbReference>
<dbReference type="Proteomes" id="UP000310200">
    <property type="component" value="Unassembled WGS sequence"/>
</dbReference>
<feature type="domain" description="GOLD" evidence="6">
    <location>
        <begin position="29"/>
        <end position="125"/>
    </location>
</feature>
<evidence type="ECO:0000259" key="6">
    <source>
        <dbReference type="PROSITE" id="PS50866"/>
    </source>
</evidence>
<feature type="region of interest" description="Disordered" evidence="5">
    <location>
        <begin position="329"/>
        <end position="353"/>
    </location>
</feature>
<feature type="compositionally biased region" description="Basic residues" evidence="5">
    <location>
        <begin position="424"/>
        <end position="439"/>
    </location>
</feature>
<name>A0A4S2L4K0_9HYME</name>
<dbReference type="Pfam" id="PF20645">
    <property type="entry name" value="Rrn7_cyclin_C"/>
    <property type="match status" value="1"/>
</dbReference>
<feature type="compositionally biased region" description="Polar residues" evidence="5">
    <location>
        <begin position="336"/>
        <end position="351"/>
    </location>
</feature>
<sequence>MSSLAETLQLSAGVNFGTGLYFHIGETERKCFIEEIPDDTTVLVNYKVELYDPRSGGFMPSSPGIGMHVEVKDPDDKPILSRVYSSEGRISFTSHTPGEHVICLYSNSTAWFSGTQLRVHLDIQVGEHAIDYANVAQKEKLSELQLRIRQLLDQVGQITKEQNYQRYREERFRQTSESTHRRVFWWSLTQTVVVLIMGAWQMKHLKSFFEAKKLDVGQEVELELPIENTTRLRKTKIHRAKSDKADEVLGWTSWELYNFVLIGLTNELIELGISADIKITVLQLWARYLGKLEIAFVSAKKKPIPKLARRYRKRDAEIIYGKVLSQKRARKRRKTGSSLADSTASTYPTEETSLRELNRNKKLMITADYDRFMQSQTGSEGDVLSTFSQSVYSGHSSAGQSCESTSTRIQFNSSAKEETSRIKNMAKRVPRHKRNKYKQSHVTTRYKTGPGLITPTKLWAILYLALRIHNQDIHLGDMIRLDRLVPPEVSLTRSDMTFLSRAMDITHKGMRRIIGRMAKFLGVTKIICPDLLSLVNRYCTELALPKSISSYAERLISLSAPKMTFDKKSCIPTYEGRAMAFIIVVLKTLLSLDGITENGISNVADKINRYCQCENLDTPCILVHGDVGNFHDALIIEKTTSCKNAASTGYQSLLSGASSVQAVERALWWLECDEFFNCGYGSVLNNIGDVQMDASIVNGFKSECGSVAAISDVEHPISLARYVLDNFPNSILVGEGARKLTRHAKLNWLSRGNMTAPTAVYLACDKSKEINLDGRVQNVENHQLLEVLGNSGSTVGCIAYDGYAIAAGVTSGGLNKKIVGSVGDSSILGCSTYANRNVGCSLTGHGESIMKLGLSRVIASDIEDGCSLRKALKKNLDYTSTRYNHNFGGVVFNKSGEWDMYFTSHKMPYAVIMNDCMTFGAAVDEKNVENARNDEGICDTKLFSFREWQKYIECRRAVLINAHCPTKLKYNPNVPDVNSLYIKFLDSTGSKTDREEAEIRTHKHLMPRDLVYAMKQCITNVSYTDLPLNEVNEFSPTLTPSHSYLEQLLEHPLYDLPSMLRNDFSSAKSGHLTKSESIYKLTSQYGIQLDSVDSNLHFVEKTVSLFEQTKIAKVKDLMGTNAIEDFLEEDVKCVERKEDFIDYLHKKIPCQIKIDIKKKQHYDDIRRNTITDTYACEKNTCALATASADEYIFNEILPDGKLSIPSRCPADDENKDDDARLKDIVPGQTLSDVLLFKFCKAYNTDLSSTEKRAIFKDLRLTKKRKRKLVRDVHGKFVKQNDIDRLSMESPSKGDYYYAEETEETVSISADTSERENILPEMSDSLNSSTNASVFDTLINMESGRGVDVNQSINEKSCKALESRIDDALFISDKNPASHTDNILRLFRPFKDYWMYHCNFSRVKPKTFDVLEKMLPRSFRWLLNEGANVVEMSTADLYEEVCLVEAYCAYVLEQSKIYSSSRSSATRPTSKIETCNNRAYINVILKKW</sequence>
<evidence type="ECO:0000256" key="4">
    <source>
        <dbReference type="SAM" id="Coils"/>
    </source>
</evidence>
<proteinExistence type="inferred from homology"/>
<dbReference type="InterPro" id="IPR000246">
    <property type="entry name" value="Peptidase_T2"/>
</dbReference>
<evidence type="ECO:0000256" key="3">
    <source>
        <dbReference type="PIRSR" id="PIRSR600246-3"/>
    </source>
</evidence>
<evidence type="ECO:0000256" key="1">
    <source>
        <dbReference type="ARBA" id="ARBA00010872"/>
    </source>
</evidence>
<dbReference type="Pfam" id="PF01105">
    <property type="entry name" value="EMP24_GP25L"/>
    <property type="match status" value="1"/>
</dbReference>
<dbReference type="SMART" id="SM01190">
    <property type="entry name" value="EMP24_GP25L"/>
    <property type="match status" value="1"/>
</dbReference>
<feature type="site" description="Cleavage; by autolysis" evidence="3">
    <location>
        <begin position="793"/>
        <end position="794"/>
    </location>
</feature>
<dbReference type="PANTHER" id="PTHR10188">
    <property type="entry name" value="L-ASPARAGINASE"/>
    <property type="match status" value="1"/>
</dbReference>
<keyword evidence="8" id="KW-1185">Reference proteome</keyword>
<accession>A0A4S2L4K0</accession>
<dbReference type="EMBL" id="QBLH01000187">
    <property type="protein sequence ID" value="TGZ57186.1"/>
    <property type="molecule type" value="Genomic_DNA"/>
</dbReference>
<feature type="active site" description="Nucleophile" evidence="2">
    <location>
        <position position="794"/>
    </location>
</feature>
<gene>
    <name evidence="7" type="ORF">DBV15_10596</name>
</gene>
<dbReference type="InterPro" id="IPR029055">
    <property type="entry name" value="Ntn_hydrolases_N"/>
</dbReference>
<feature type="coiled-coil region" evidence="4">
    <location>
        <begin position="134"/>
        <end position="161"/>
    </location>
</feature>
<evidence type="ECO:0000313" key="8">
    <source>
        <dbReference type="Proteomes" id="UP000310200"/>
    </source>
</evidence>
<feature type="compositionally biased region" description="Polar residues" evidence="5">
    <location>
        <begin position="395"/>
        <end position="414"/>
    </location>
</feature>
<organism evidence="7 8">
    <name type="scientific">Temnothorax longispinosus</name>
    <dbReference type="NCBI Taxonomy" id="300112"/>
    <lineage>
        <taxon>Eukaryota</taxon>
        <taxon>Metazoa</taxon>
        <taxon>Ecdysozoa</taxon>
        <taxon>Arthropoda</taxon>
        <taxon>Hexapoda</taxon>
        <taxon>Insecta</taxon>
        <taxon>Pterygota</taxon>
        <taxon>Neoptera</taxon>
        <taxon>Endopterygota</taxon>
        <taxon>Hymenoptera</taxon>
        <taxon>Apocrita</taxon>
        <taxon>Aculeata</taxon>
        <taxon>Formicoidea</taxon>
        <taxon>Formicidae</taxon>
        <taxon>Myrmicinae</taxon>
        <taxon>Temnothorax</taxon>
    </lineage>
</organism>
<feature type="region of interest" description="Disordered" evidence="5">
    <location>
        <begin position="395"/>
        <end position="441"/>
    </location>
</feature>